<dbReference type="EMBL" id="JAMJEV010000041">
    <property type="protein sequence ID" value="MDO0826002.1"/>
    <property type="molecule type" value="Genomic_DNA"/>
</dbReference>
<name>A0ABT8QXC8_9FIRM</name>
<accession>A0ABT8QXC8</accession>
<keyword evidence="3" id="KW-1185">Reference proteome</keyword>
<feature type="compositionally biased region" description="Basic and acidic residues" evidence="1">
    <location>
        <begin position="47"/>
        <end position="57"/>
    </location>
</feature>
<dbReference type="Proteomes" id="UP001176021">
    <property type="component" value="Unassembled WGS sequence"/>
</dbReference>
<evidence type="ECO:0000256" key="1">
    <source>
        <dbReference type="SAM" id="MobiDB-lite"/>
    </source>
</evidence>
<sequence length="57" mass="6487">MPDYKEMYFQLAAKVANAVDILIEAQQQGEYDYSEEESTVISLKKNSRPEEKGSDQA</sequence>
<gene>
    <name evidence="2" type="ORF">M8H41_24710</name>
</gene>
<reference evidence="2" key="1">
    <citation type="submission" date="2022-05" db="EMBL/GenBank/DDBJ databases">
        <title>Expanded diversity of anoxic marine methylotrophy in a Black Sea sulfate reducing microorganism.</title>
        <authorList>
            <person name="Fischer P.Q."/>
            <person name="Stams A.J.M."/>
            <person name="Villanueva L."/>
            <person name="Sousa D.Z."/>
        </authorList>
    </citation>
    <scope>NUCLEOTIDE SEQUENCE</scope>
    <source>
        <strain evidence="2">P130</strain>
    </source>
</reference>
<evidence type="ECO:0000313" key="2">
    <source>
        <dbReference type="EMBL" id="MDO0826002.1"/>
    </source>
</evidence>
<dbReference type="RefSeq" id="WP_302050358.1">
    <property type="nucleotide sequence ID" value="NZ_JAMJEV010000041.1"/>
</dbReference>
<protein>
    <submittedName>
        <fullName evidence="2">Uncharacterized protein</fullName>
    </submittedName>
</protein>
<organism evidence="2 3">
    <name type="scientific">Desulfosporosinus nitroreducens</name>
    <dbReference type="NCBI Taxonomy" id="2018668"/>
    <lineage>
        <taxon>Bacteria</taxon>
        <taxon>Bacillati</taxon>
        <taxon>Bacillota</taxon>
        <taxon>Clostridia</taxon>
        <taxon>Eubacteriales</taxon>
        <taxon>Desulfitobacteriaceae</taxon>
        <taxon>Desulfosporosinus</taxon>
    </lineage>
</organism>
<feature type="region of interest" description="Disordered" evidence="1">
    <location>
        <begin position="33"/>
        <end position="57"/>
    </location>
</feature>
<evidence type="ECO:0000313" key="3">
    <source>
        <dbReference type="Proteomes" id="UP001176021"/>
    </source>
</evidence>
<proteinExistence type="predicted"/>
<comment type="caution">
    <text evidence="2">The sequence shown here is derived from an EMBL/GenBank/DDBJ whole genome shotgun (WGS) entry which is preliminary data.</text>
</comment>